<evidence type="ECO:0000256" key="1">
    <source>
        <dbReference type="ARBA" id="ARBA00022801"/>
    </source>
</evidence>
<dbReference type="InterPro" id="IPR000073">
    <property type="entry name" value="AB_hydrolase_1"/>
</dbReference>
<proteinExistence type="predicted"/>
<dbReference type="GO" id="GO:0016787">
    <property type="term" value="F:hydrolase activity"/>
    <property type="evidence" value="ECO:0007669"/>
    <property type="project" value="UniProtKB-KW"/>
</dbReference>
<dbReference type="PRINTS" id="PR00412">
    <property type="entry name" value="EPOXHYDRLASE"/>
</dbReference>
<keyword evidence="4" id="KW-1185">Reference proteome</keyword>
<dbReference type="EMBL" id="JAAIVB010000008">
    <property type="protein sequence ID" value="NEX59712.1"/>
    <property type="molecule type" value="Genomic_DNA"/>
</dbReference>
<name>A0A6B3SMV2_9BURK</name>
<sequence>MTAPILEGQYAALSNGTRLHYASAGERGKPLLLFVHGFPEFWYEWEAQLKEFGGDYFAVAPDLRGFNLSDMPQELSAYKAKHIVDDLRLLAKHLGYDKFTLVAHDWGGAIAWNLAIALPELLHKLIIINSPHPYLFMKALAEDPAQRKASDYMNWLRAEGSEEALAKDDFALLERLLNGMGQSPTPWFDQKTRARYHECWARGLRGGVNYYRASPLHPPTDDHPGPLKLQLDPEDFRIKVPVRVIWGESDIALPVSLSHGLDAFIDDLRIERIPEGSHWIVHEQPERVNRLLRGFLAD</sequence>
<dbReference type="SUPFAM" id="SSF53474">
    <property type="entry name" value="alpha/beta-Hydrolases"/>
    <property type="match status" value="1"/>
</dbReference>
<evidence type="ECO:0000259" key="2">
    <source>
        <dbReference type="Pfam" id="PF00561"/>
    </source>
</evidence>
<dbReference type="Pfam" id="PF00561">
    <property type="entry name" value="Abhydrolase_1"/>
    <property type="match status" value="1"/>
</dbReference>
<dbReference type="AlphaFoldDB" id="A0A6B3SMV2"/>
<dbReference type="InterPro" id="IPR000639">
    <property type="entry name" value="Epox_hydrolase-like"/>
</dbReference>
<comment type="caution">
    <text evidence="3">The sequence shown here is derived from an EMBL/GenBank/DDBJ whole genome shotgun (WGS) entry which is preliminary data.</text>
</comment>
<dbReference type="PANTHER" id="PTHR43329">
    <property type="entry name" value="EPOXIDE HYDROLASE"/>
    <property type="match status" value="1"/>
</dbReference>
<dbReference type="InterPro" id="IPR029058">
    <property type="entry name" value="AB_hydrolase_fold"/>
</dbReference>
<dbReference type="Proteomes" id="UP000482155">
    <property type="component" value="Unassembled WGS sequence"/>
</dbReference>
<dbReference type="Gene3D" id="3.40.50.1820">
    <property type="entry name" value="alpha/beta hydrolase"/>
    <property type="match status" value="1"/>
</dbReference>
<organism evidence="3 4">
    <name type="scientific">Noviherbaspirillum galbum</name>
    <dbReference type="NCBI Taxonomy" id="2709383"/>
    <lineage>
        <taxon>Bacteria</taxon>
        <taxon>Pseudomonadati</taxon>
        <taxon>Pseudomonadota</taxon>
        <taxon>Betaproteobacteria</taxon>
        <taxon>Burkholderiales</taxon>
        <taxon>Oxalobacteraceae</taxon>
        <taxon>Noviherbaspirillum</taxon>
    </lineage>
</organism>
<dbReference type="PRINTS" id="PR00111">
    <property type="entry name" value="ABHYDROLASE"/>
</dbReference>
<dbReference type="RefSeq" id="WP_163960124.1">
    <property type="nucleotide sequence ID" value="NZ_JAAIVB010000008.1"/>
</dbReference>
<protein>
    <submittedName>
        <fullName evidence="3">Alpha/beta hydrolase</fullName>
    </submittedName>
</protein>
<evidence type="ECO:0000313" key="4">
    <source>
        <dbReference type="Proteomes" id="UP000482155"/>
    </source>
</evidence>
<gene>
    <name evidence="3" type="ORF">G3574_01350</name>
</gene>
<keyword evidence="1 3" id="KW-0378">Hydrolase</keyword>
<feature type="domain" description="AB hydrolase-1" evidence="2">
    <location>
        <begin position="30"/>
        <end position="284"/>
    </location>
</feature>
<accession>A0A6B3SMV2</accession>
<reference evidence="3 4" key="1">
    <citation type="submission" date="2020-02" db="EMBL/GenBank/DDBJ databases">
        <authorList>
            <person name="Kim M.K."/>
        </authorList>
    </citation>
    <scope>NUCLEOTIDE SEQUENCE [LARGE SCALE GENOMIC DNA]</scope>
    <source>
        <strain evidence="3 4">17J57-3</strain>
    </source>
</reference>
<evidence type="ECO:0000313" key="3">
    <source>
        <dbReference type="EMBL" id="NEX59712.1"/>
    </source>
</evidence>